<dbReference type="EMBL" id="GFPF01004302">
    <property type="protein sequence ID" value="MAA15448.1"/>
    <property type="molecule type" value="Transcribed_RNA"/>
</dbReference>
<dbReference type="InterPro" id="IPR012674">
    <property type="entry name" value="Calycin"/>
</dbReference>
<organism evidence="2">
    <name type="scientific">Rhipicephalus zambeziensis</name>
    <dbReference type="NCBI Taxonomy" id="60191"/>
    <lineage>
        <taxon>Eukaryota</taxon>
        <taxon>Metazoa</taxon>
        <taxon>Ecdysozoa</taxon>
        <taxon>Arthropoda</taxon>
        <taxon>Chelicerata</taxon>
        <taxon>Arachnida</taxon>
        <taxon>Acari</taxon>
        <taxon>Parasitiformes</taxon>
        <taxon>Ixodida</taxon>
        <taxon>Ixodoidea</taxon>
        <taxon>Ixodidae</taxon>
        <taxon>Rhipicephalinae</taxon>
        <taxon>Rhipicephalus</taxon>
        <taxon>Rhipicephalus</taxon>
    </lineage>
</organism>
<dbReference type="AlphaFoldDB" id="A0A224YCM3"/>
<protein>
    <submittedName>
        <fullName evidence="2">Lipocalin</fullName>
    </submittedName>
</protein>
<accession>A0A224YCM3</accession>
<name>A0A224YCM3_9ACAR</name>
<dbReference type="Gene3D" id="2.40.128.20">
    <property type="match status" value="1"/>
</dbReference>
<reference evidence="2" key="1">
    <citation type="journal article" date="2017" name="Parasit. Vectors">
        <title>Sialotranscriptomics of Rhipicephalus zambeziensis reveals intricate expression profiles of secretory proteins and suggests tight temporal transcriptional regulation during blood-feeding.</title>
        <authorList>
            <person name="de Castro M.H."/>
            <person name="de Klerk D."/>
            <person name="Pienaar R."/>
            <person name="Rees D.J.G."/>
            <person name="Mans B.J."/>
        </authorList>
    </citation>
    <scope>NUCLEOTIDE SEQUENCE</scope>
    <source>
        <tissue evidence="2">Salivary glands</tissue>
    </source>
</reference>
<dbReference type="SUPFAM" id="SSF50814">
    <property type="entry name" value="Lipocalins"/>
    <property type="match status" value="1"/>
</dbReference>
<proteinExistence type="predicted"/>
<sequence>MELHWASIVLFVVISKYVNSENEGMRPAKVTTGYFKILYAKRPCFVVQSPADPSSCLTWVRKRAVQSVRQHCAAIFYKTCVNSTSVVQTYNPSFCRDS</sequence>
<evidence type="ECO:0000256" key="1">
    <source>
        <dbReference type="SAM" id="SignalP"/>
    </source>
</evidence>
<feature type="signal peptide" evidence="1">
    <location>
        <begin position="1"/>
        <end position="20"/>
    </location>
</feature>
<evidence type="ECO:0000313" key="2">
    <source>
        <dbReference type="EMBL" id="MAA15448.1"/>
    </source>
</evidence>
<keyword evidence="1" id="KW-0732">Signal</keyword>
<feature type="chain" id="PRO_5012736665" evidence="1">
    <location>
        <begin position="21"/>
        <end position="98"/>
    </location>
</feature>